<feature type="signal peptide" evidence="9">
    <location>
        <begin position="1"/>
        <end position="20"/>
    </location>
</feature>
<feature type="chain" id="PRO_5028474777" description="Guanylate cyclase activator 2B" evidence="9">
    <location>
        <begin position="21"/>
        <end position="109"/>
    </location>
</feature>
<feature type="disulfide bond" evidence="8">
    <location>
        <begin position="63"/>
        <end position="76"/>
    </location>
</feature>
<evidence type="ECO:0000256" key="1">
    <source>
        <dbReference type="ARBA" id="ARBA00004613"/>
    </source>
</evidence>
<dbReference type="PANTHER" id="PTHR11318:SF4">
    <property type="entry name" value="GUANYLATE CYCLASE ACTIVATOR 2B"/>
    <property type="match status" value="1"/>
</dbReference>
<evidence type="ECO:0000256" key="6">
    <source>
        <dbReference type="ARBA" id="ARBA00037765"/>
    </source>
</evidence>
<evidence type="ECO:0000256" key="8">
    <source>
        <dbReference type="PIRSR" id="PIRSR001849-50"/>
    </source>
</evidence>
<name>A0A6P3VP47_CLUHA</name>
<keyword evidence="4 9" id="KW-0732">Signal</keyword>
<dbReference type="OrthoDB" id="9926421at2759"/>
<organism evidence="10 11">
    <name type="scientific">Clupea harengus</name>
    <name type="common">Atlantic herring</name>
    <dbReference type="NCBI Taxonomy" id="7950"/>
    <lineage>
        <taxon>Eukaryota</taxon>
        <taxon>Metazoa</taxon>
        <taxon>Chordata</taxon>
        <taxon>Craniata</taxon>
        <taxon>Vertebrata</taxon>
        <taxon>Euteleostomi</taxon>
        <taxon>Actinopterygii</taxon>
        <taxon>Neopterygii</taxon>
        <taxon>Teleostei</taxon>
        <taxon>Clupei</taxon>
        <taxon>Clupeiformes</taxon>
        <taxon>Clupeoidei</taxon>
        <taxon>Clupeidae</taxon>
        <taxon>Clupea</taxon>
    </lineage>
</organism>
<dbReference type="PANTHER" id="PTHR11318">
    <property type="entry name" value="GUANYLIN FAMILY MEMBER"/>
    <property type="match status" value="1"/>
</dbReference>
<evidence type="ECO:0000256" key="9">
    <source>
        <dbReference type="SAM" id="SignalP"/>
    </source>
</evidence>
<keyword evidence="10" id="KW-1185">Reference proteome</keyword>
<evidence type="ECO:0000256" key="7">
    <source>
        <dbReference type="ARBA" id="ARBA00041176"/>
    </source>
</evidence>
<comment type="subcellular location">
    <subcellularLocation>
        <location evidence="1">Secreted</location>
    </subcellularLocation>
</comment>
<protein>
    <recommendedName>
        <fullName evidence="7">Guanylate cyclase activator 2B</fullName>
    </recommendedName>
</protein>
<dbReference type="AlphaFoldDB" id="A0A6P3VP47"/>
<dbReference type="PIRSF" id="PIRSF001849">
    <property type="entry name" value="Guanylin"/>
    <property type="match status" value="1"/>
</dbReference>
<keyword evidence="3" id="KW-0964">Secreted</keyword>
<reference evidence="11" key="1">
    <citation type="submission" date="2025-08" db="UniProtKB">
        <authorList>
            <consortium name="RefSeq"/>
        </authorList>
    </citation>
    <scope>IDENTIFICATION</scope>
</reference>
<dbReference type="Gene3D" id="3.90.1450.10">
    <property type="entry name" value="Guanylin"/>
    <property type="match status" value="1"/>
</dbReference>
<sequence length="109" mass="11878">MKTLIPLALALVLFYQPAENVVIKEGEFSFPLEAVKKLKGFLDQEPTFKQNARSGLSNAAAMCSNPGFPEEFKPVCQSKNARASLTRLALVTTRMDVCEVCAYVACTGC</sequence>
<evidence type="ECO:0000313" key="10">
    <source>
        <dbReference type="Proteomes" id="UP000515152"/>
    </source>
</evidence>
<keyword evidence="5 8" id="KW-1015">Disulfide bond</keyword>
<comment type="function">
    <text evidence="6">Endogenous activator of intestinal guanylate cyclase. It stimulates this enzyme through the same receptor binding region as the heat-stable enterotoxins. May be a potent physiological regulator of intestinal fluid and electrolyte transport. May be an autocrine/paracrine regulator of intestinal salt and water transport.</text>
</comment>
<evidence type="ECO:0000256" key="2">
    <source>
        <dbReference type="ARBA" id="ARBA00009883"/>
    </source>
</evidence>
<dbReference type="SUPFAM" id="SSF89890">
    <property type="entry name" value="Proguanylin"/>
    <property type="match status" value="1"/>
</dbReference>
<feature type="disulfide bond" evidence="8">
    <location>
        <begin position="101"/>
        <end position="109"/>
    </location>
</feature>
<dbReference type="Pfam" id="PF02058">
    <property type="entry name" value="Guanylin"/>
    <property type="match status" value="1"/>
</dbReference>
<feature type="disulfide bond" evidence="8">
    <location>
        <begin position="98"/>
        <end position="106"/>
    </location>
</feature>
<dbReference type="RefSeq" id="XP_012676247.1">
    <property type="nucleotide sequence ID" value="XM_012820793.3"/>
</dbReference>
<dbReference type="GO" id="GO:0030250">
    <property type="term" value="F:guanylate cyclase activator activity"/>
    <property type="evidence" value="ECO:0007669"/>
    <property type="project" value="InterPro"/>
</dbReference>
<evidence type="ECO:0000313" key="11">
    <source>
        <dbReference type="RefSeq" id="XP_012676247.1"/>
    </source>
</evidence>
<evidence type="ECO:0000256" key="5">
    <source>
        <dbReference type="ARBA" id="ARBA00023157"/>
    </source>
</evidence>
<dbReference type="GeneID" id="105894306"/>
<dbReference type="InterPro" id="IPR036382">
    <property type="entry name" value="Guanylin_sf"/>
</dbReference>
<evidence type="ECO:0000256" key="4">
    <source>
        <dbReference type="ARBA" id="ARBA00022729"/>
    </source>
</evidence>
<dbReference type="InterPro" id="IPR000879">
    <property type="entry name" value="Guanylin"/>
</dbReference>
<dbReference type="Proteomes" id="UP000515152">
    <property type="component" value="Chromosome 4"/>
</dbReference>
<evidence type="ECO:0000256" key="3">
    <source>
        <dbReference type="ARBA" id="ARBA00022525"/>
    </source>
</evidence>
<dbReference type="KEGG" id="char:105894306"/>
<dbReference type="PRINTS" id="PR00774">
    <property type="entry name" value="GUANYLIN"/>
</dbReference>
<comment type="similarity">
    <text evidence="2">Belongs to the guanylin family.</text>
</comment>
<proteinExistence type="inferred from homology"/>
<gene>
    <name evidence="11" type="primary">LOC105894306</name>
</gene>
<dbReference type="GO" id="GO:0005576">
    <property type="term" value="C:extracellular region"/>
    <property type="evidence" value="ECO:0007669"/>
    <property type="project" value="UniProtKB-SubCell"/>
</dbReference>
<accession>A0A6P3VP47</accession>